<dbReference type="EMBL" id="CP025746">
    <property type="protein sequence ID" value="QAA31265.1"/>
    <property type="molecule type" value="Genomic_DNA"/>
</dbReference>
<organism evidence="1 2">
    <name type="scientific">Clostridium manihotivorum</name>
    <dbReference type="NCBI Taxonomy" id="2320868"/>
    <lineage>
        <taxon>Bacteria</taxon>
        <taxon>Bacillati</taxon>
        <taxon>Bacillota</taxon>
        <taxon>Clostridia</taxon>
        <taxon>Eubacteriales</taxon>
        <taxon>Clostridiaceae</taxon>
        <taxon>Clostridium</taxon>
    </lineage>
</organism>
<accession>A0A410DQF4</accession>
<evidence type="ECO:0000313" key="2">
    <source>
        <dbReference type="Proteomes" id="UP000286268"/>
    </source>
</evidence>
<reference evidence="1 2" key="1">
    <citation type="submission" date="2018-01" db="EMBL/GenBank/DDBJ databases">
        <title>Genome Sequencing and Assembly of Anaerobacter polyendosporus strain CT4.</title>
        <authorList>
            <person name="Tachaapaikoon C."/>
            <person name="Sutheeworapong S."/>
            <person name="Jenjaroenpun P."/>
            <person name="Wongsurawat T."/>
            <person name="Nookeaw I."/>
            <person name="Cheawchanlertfa P."/>
            <person name="Kosugi A."/>
            <person name="Cheevadhanarak S."/>
            <person name="Ratanakhanokchai K."/>
        </authorList>
    </citation>
    <scope>NUCLEOTIDE SEQUENCE [LARGE SCALE GENOMIC DNA]</scope>
    <source>
        <strain evidence="1 2">CT4</strain>
    </source>
</reference>
<dbReference type="Proteomes" id="UP000286268">
    <property type="component" value="Chromosome"/>
</dbReference>
<dbReference type="RefSeq" id="WP_164880467.1">
    <property type="nucleotide sequence ID" value="NZ_CP025746.1"/>
</dbReference>
<evidence type="ECO:0000313" key="1">
    <source>
        <dbReference type="EMBL" id="QAA31265.1"/>
    </source>
</evidence>
<sequence length="86" mass="10247">MILNQKVEMVAAFNYDGKIAPIRFRIFAEDESYSVYTINKILYVDETKIDKVNIMIFKCKSIFNGIEKSIEIRYVKDNCQWYLYSI</sequence>
<protein>
    <submittedName>
        <fullName evidence="1">Uncharacterized protein</fullName>
    </submittedName>
</protein>
<gene>
    <name evidence="1" type="ORF">C1I91_06175</name>
</gene>
<proteinExistence type="predicted"/>
<name>A0A410DQF4_9CLOT</name>
<dbReference type="AlphaFoldDB" id="A0A410DQF4"/>
<dbReference type="KEGG" id="cmah:C1I91_06175"/>
<keyword evidence="2" id="KW-1185">Reference proteome</keyword>